<dbReference type="Gene3D" id="3.20.70.20">
    <property type="match status" value="1"/>
</dbReference>
<evidence type="ECO:0000259" key="12">
    <source>
        <dbReference type="Pfam" id="PF00317"/>
    </source>
</evidence>
<accession>A0A9W6CW69</accession>
<dbReference type="InterPro" id="IPR050862">
    <property type="entry name" value="RdRp_reductase_class-2"/>
</dbReference>
<comment type="similarity">
    <text evidence="2 11">Belongs to the ribonucleoside diphosphate reductase class-2 family.</text>
</comment>
<gene>
    <name evidence="14" type="ORF">DAMNIGENAA_04190</name>
</gene>
<dbReference type="GO" id="GO:0009263">
    <property type="term" value="P:deoxyribonucleotide biosynthetic process"/>
    <property type="evidence" value="ECO:0007669"/>
    <property type="project" value="UniProtKB-KW"/>
</dbReference>
<keyword evidence="7" id="KW-0215">Deoxyribonucleotide synthesis</keyword>
<dbReference type="SUPFAM" id="SSF48168">
    <property type="entry name" value="R1 subunit of ribonucleotide reductase, N-terminal domain"/>
    <property type="match status" value="1"/>
</dbReference>
<evidence type="ECO:0000256" key="6">
    <source>
        <dbReference type="ARBA" id="ARBA00023002"/>
    </source>
</evidence>
<evidence type="ECO:0000313" key="15">
    <source>
        <dbReference type="Proteomes" id="UP001144372"/>
    </source>
</evidence>
<comment type="catalytic activity">
    <reaction evidence="10 11">
        <text>a 2'-deoxyribonucleoside 5'-diphosphate + [thioredoxin]-disulfide + H2O = a ribonucleoside 5'-diphosphate + [thioredoxin]-dithiol</text>
        <dbReference type="Rhea" id="RHEA:23252"/>
        <dbReference type="Rhea" id="RHEA-COMP:10698"/>
        <dbReference type="Rhea" id="RHEA-COMP:10700"/>
        <dbReference type="ChEBI" id="CHEBI:15377"/>
        <dbReference type="ChEBI" id="CHEBI:29950"/>
        <dbReference type="ChEBI" id="CHEBI:50058"/>
        <dbReference type="ChEBI" id="CHEBI:57930"/>
        <dbReference type="ChEBI" id="CHEBI:73316"/>
        <dbReference type="EC" id="1.17.4.1"/>
    </reaction>
</comment>
<organism evidence="14 15">
    <name type="scientific">Desulforhabdus amnigena</name>
    <dbReference type="NCBI Taxonomy" id="40218"/>
    <lineage>
        <taxon>Bacteria</taxon>
        <taxon>Pseudomonadati</taxon>
        <taxon>Thermodesulfobacteriota</taxon>
        <taxon>Syntrophobacteria</taxon>
        <taxon>Syntrophobacterales</taxon>
        <taxon>Syntrophobacteraceae</taxon>
        <taxon>Desulforhabdus</taxon>
    </lineage>
</organism>
<dbReference type="PANTHER" id="PTHR43371:SF1">
    <property type="entry name" value="RIBONUCLEOSIDE-DIPHOSPHATE REDUCTASE"/>
    <property type="match status" value="1"/>
</dbReference>
<keyword evidence="5 11" id="KW-0547">Nucleotide-binding</keyword>
<evidence type="ECO:0000313" key="14">
    <source>
        <dbReference type="EMBL" id="GLI32986.1"/>
    </source>
</evidence>
<evidence type="ECO:0000256" key="8">
    <source>
        <dbReference type="ARBA" id="ARBA00023157"/>
    </source>
</evidence>
<dbReference type="AlphaFoldDB" id="A0A9W6CW69"/>
<comment type="cofactor">
    <cofactor evidence="1 11">
        <name>adenosylcob(III)alamin</name>
        <dbReference type="ChEBI" id="CHEBI:18408"/>
    </cofactor>
</comment>
<dbReference type="NCBIfam" id="TIGR02504">
    <property type="entry name" value="NrdJ_Z"/>
    <property type="match status" value="1"/>
</dbReference>
<proteinExistence type="inferred from homology"/>
<dbReference type="GO" id="GO:0031419">
    <property type="term" value="F:cobalamin binding"/>
    <property type="evidence" value="ECO:0007669"/>
    <property type="project" value="UniProtKB-KW"/>
</dbReference>
<evidence type="ECO:0000256" key="10">
    <source>
        <dbReference type="ARBA" id="ARBA00047754"/>
    </source>
</evidence>
<dbReference type="EC" id="1.17.4.1" evidence="11"/>
<feature type="domain" description="Ribonucleotide reductase large subunit N-terminal" evidence="12">
    <location>
        <begin position="8"/>
        <end position="89"/>
    </location>
</feature>
<evidence type="ECO:0000256" key="7">
    <source>
        <dbReference type="ARBA" id="ARBA00023116"/>
    </source>
</evidence>
<dbReference type="PANTHER" id="PTHR43371">
    <property type="entry name" value="VITAMIN B12-DEPENDENT RIBONUCLEOTIDE REDUCTASE"/>
    <property type="match status" value="1"/>
</dbReference>
<dbReference type="Pfam" id="PF02867">
    <property type="entry name" value="Ribonuc_red_lgC"/>
    <property type="match status" value="1"/>
</dbReference>
<name>A0A9W6CW69_9BACT</name>
<evidence type="ECO:0000256" key="11">
    <source>
        <dbReference type="RuleBase" id="RU364064"/>
    </source>
</evidence>
<evidence type="ECO:0000256" key="1">
    <source>
        <dbReference type="ARBA" id="ARBA00001922"/>
    </source>
</evidence>
<feature type="domain" description="Ribonucleotide reductase large subunit C-terminal" evidence="13">
    <location>
        <begin position="92"/>
        <end position="562"/>
    </location>
</feature>
<dbReference type="InterPro" id="IPR013344">
    <property type="entry name" value="RNR_NrdJ/NrdZ"/>
</dbReference>
<dbReference type="SUPFAM" id="SSF51998">
    <property type="entry name" value="PFL-like glycyl radical enzymes"/>
    <property type="match status" value="1"/>
</dbReference>
<comment type="caution">
    <text evidence="14">The sequence shown here is derived from an EMBL/GenBank/DDBJ whole genome shotgun (WGS) entry which is preliminary data.</text>
</comment>
<dbReference type="EMBL" id="BSDR01000001">
    <property type="protein sequence ID" value="GLI32986.1"/>
    <property type="molecule type" value="Genomic_DNA"/>
</dbReference>
<evidence type="ECO:0000256" key="3">
    <source>
        <dbReference type="ARBA" id="ARBA00022628"/>
    </source>
</evidence>
<dbReference type="GO" id="GO:0005524">
    <property type="term" value="F:ATP binding"/>
    <property type="evidence" value="ECO:0007669"/>
    <property type="project" value="InterPro"/>
</dbReference>
<dbReference type="PRINTS" id="PR01183">
    <property type="entry name" value="RIBORDTASEM1"/>
</dbReference>
<keyword evidence="15" id="KW-1185">Reference proteome</keyword>
<keyword evidence="4 11" id="KW-0237">DNA synthesis</keyword>
<dbReference type="GO" id="GO:0004748">
    <property type="term" value="F:ribonucleoside-diphosphate reductase activity, thioredoxin disulfide as acceptor"/>
    <property type="evidence" value="ECO:0007669"/>
    <property type="project" value="UniProtKB-EC"/>
</dbReference>
<sequence length="596" mass="66223">MQTMLEIKLSKNALKVLEARYLKRDAERRIIETPEELFHLVAGCIAQGEAMWVSPQQIDHWRREYLELMTSLDFLPNSPTLMNAGKPLGQLSACFVLPVEDSMEGIFEAVKQMALVQRTGGGTGFSFSRLRPKGDLVASTSGEASGPVSFMKIFDCATENIKQGGKRRGANMGVLRVDHPDIMEFITAKLDGVTLQNFNISVGATDTFMKALEQDSDYELIHPRTGKCVGRLRANAVFDTIVHAAWRTGDPGLLFLDTINRSNPTPRVGEIEATNPCGEIPLLPYESCNLGSINLSRMIHERQGHPSVDWQKLRATVRKAIRFLDDVIEAGRYPIPEIERMTKSNRKVGLGLMGFAELLIRLGVSYASPEAVTVAENIMRFIDEESLAISQELAAERGVFPNWKGSVYEDRGIQLRNATRTAIAPTGTISIIAGTSAGIEPLFALAYKRSHVLDGQTLYELNPLLLEYLARYGLDTNKIIPEILERGGLKDVDGIPGEIKRLFVTSLEIPFEQHLRIQAAFQRHVDNSVSKTINLPHDTAPSLVAEAYRQAWEMGLKGITIYRYGSKQTQVLELGVGEEALHYDHASRCDPEECKV</sequence>
<dbReference type="Pfam" id="PF00317">
    <property type="entry name" value="Ribonuc_red_lgN"/>
    <property type="match status" value="1"/>
</dbReference>
<dbReference type="GO" id="GO:0071897">
    <property type="term" value="P:DNA biosynthetic process"/>
    <property type="evidence" value="ECO:0007669"/>
    <property type="project" value="UniProtKB-KW"/>
</dbReference>
<evidence type="ECO:0000259" key="13">
    <source>
        <dbReference type="Pfam" id="PF02867"/>
    </source>
</evidence>
<dbReference type="InterPro" id="IPR008926">
    <property type="entry name" value="RNR_R1-su_N"/>
</dbReference>
<keyword evidence="9 11" id="KW-0170">Cobalt</keyword>
<dbReference type="InterPro" id="IPR000788">
    <property type="entry name" value="RNR_lg_C"/>
</dbReference>
<evidence type="ECO:0000256" key="5">
    <source>
        <dbReference type="ARBA" id="ARBA00022741"/>
    </source>
</evidence>
<keyword evidence="6 11" id="KW-0560">Oxidoreductase</keyword>
<evidence type="ECO:0000256" key="2">
    <source>
        <dbReference type="ARBA" id="ARBA00007405"/>
    </source>
</evidence>
<dbReference type="CDD" id="cd02888">
    <property type="entry name" value="RNR_II_dimer"/>
    <property type="match status" value="1"/>
</dbReference>
<keyword evidence="3 11" id="KW-0846">Cobalamin</keyword>
<evidence type="ECO:0000256" key="9">
    <source>
        <dbReference type="ARBA" id="ARBA00023285"/>
    </source>
</evidence>
<protein>
    <recommendedName>
        <fullName evidence="11">Vitamin B12-dependent ribonucleotide reductase</fullName>
        <ecNumber evidence="11">1.17.4.1</ecNumber>
    </recommendedName>
</protein>
<reference evidence="14" key="1">
    <citation type="submission" date="2022-12" db="EMBL/GenBank/DDBJ databases">
        <title>Reference genome sequencing for broad-spectrum identification of bacterial and archaeal isolates by mass spectrometry.</title>
        <authorList>
            <person name="Sekiguchi Y."/>
            <person name="Tourlousse D.M."/>
        </authorList>
    </citation>
    <scope>NUCLEOTIDE SEQUENCE</scope>
    <source>
        <strain evidence="14">ASRB1</strain>
    </source>
</reference>
<evidence type="ECO:0000256" key="4">
    <source>
        <dbReference type="ARBA" id="ARBA00022634"/>
    </source>
</evidence>
<dbReference type="InterPro" id="IPR013509">
    <property type="entry name" value="RNR_lsu_N"/>
</dbReference>
<comment type="function">
    <text evidence="11">Catalyzes the reduction of ribonucleotides to deoxyribonucleotides. May function to provide a pool of deoxyribonucleotide precursors for DNA repair during oxygen limitation and/or for immediate growth after restoration of oxygen.</text>
</comment>
<keyword evidence="8" id="KW-1015">Disulfide bond</keyword>
<dbReference type="Proteomes" id="UP001144372">
    <property type="component" value="Unassembled WGS sequence"/>
</dbReference>